<dbReference type="EMBL" id="MGFG01000027">
    <property type="protein sequence ID" value="OGM00655.1"/>
    <property type="molecule type" value="Genomic_DNA"/>
</dbReference>
<sequence length="582" mass="65891">MSTTVLPANSRSSQTGVSELSEEEQSAILELVFQRLINRIYMMTHRAVRLRWDSSQETADTDCVAEVRMNPWFFLNGHERVGFGMCTHEAGHICWSPRGVELLISAQRTGGPTRKFIMNIMLDRKDDWLTAKENPGYAEELRGRLFYLCTMSFRPLVRLTCPDLNEDQITTLLRRWKPDDVWLDFFFAAKWHKHARFKRTVRAMRFLTRQSLLEASDDRLLWIAKRIHEILGEPESDESDQQKKIRREAERMFRQLCLIVNMIESESVGKDGEIDKKLLSVIKPMLAGQNPKTAAMMQGIARAYVARVRAAGLQQLIQQAKNGVVYPGPVSVGIVSHIKQVKIGPDPKYADANHQLRSEVKSHVEPLCGRLRRLDSPSKYTLFAQTEGELDLSNSIVGITLGLPDVYREEVIERETDAAIHLAVDTSSSMGGEKLRTAKKIAITFSMAVETLNDNIDGHLWCYDTSGVYDYGPPDPNNGFVAHEAQGTNSDTHMLSIVGPKLARSERKRKILLVLCDDGPDSIEKAKRLSEQLLARGILVVHLMVGVHRAPNIYPIELIYSSMEECLDQFGELIETIVSNMR</sequence>
<dbReference type="Proteomes" id="UP000176988">
    <property type="component" value="Unassembled WGS sequence"/>
</dbReference>
<name>A0A1F7WF27_9BACT</name>
<dbReference type="AlphaFoldDB" id="A0A1F7WF27"/>
<gene>
    <name evidence="1" type="ORF">A2480_00940</name>
</gene>
<evidence type="ECO:0000313" key="1">
    <source>
        <dbReference type="EMBL" id="OGM00655.1"/>
    </source>
</evidence>
<evidence type="ECO:0000313" key="2">
    <source>
        <dbReference type="Proteomes" id="UP000176988"/>
    </source>
</evidence>
<accession>A0A1F7WF27</accession>
<dbReference type="SUPFAM" id="SSF53300">
    <property type="entry name" value="vWA-like"/>
    <property type="match status" value="1"/>
</dbReference>
<evidence type="ECO:0008006" key="3">
    <source>
        <dbReference type="Google" id="ProtNLM"/>
    </source>
</evidence>
<comment type="caution">
    <text evidence="1">The sequence shown here is derived from an EMBL/GenBank/DDBJ whole genome shotgun (WGS) entry which is preliminary data.</text>
</comment>
<organism evidence="1 2">
    <name type="scientific">Candidatus Uhrbacteria bacterium RIFOXYC2_FULL_47_19</name>
    <dbReference type="NCBI Taxonomy" id="1802424"/>
    <lineage>
        <taxon>Bacteria</taxon>
        <taxon>Candidatus Uhriibacteriota</taxon>
    </lineage>
</organism>
<dbReference type="InterPro" id="IPR036465">
    <property type="entry name" value="vWFA_dom_sf"/>
</dbReference>
<protein>
    <recommendedName>
        <fullName evidence="3">VWFA domain-containing protein</fullName>
    </recommendedName>
</protein>
<proteinExistence type="predicted"/>
<reference evidence="1 2" key="1">
    <citation type="journal article" date="2016" name="Nat. Commun.">
        <title>Thousands of microbial genomes shed light on interconnected biogeochemical processes in an aquifer system.</title>
        <authorList>
            <person name="Anantharaman K."/>
            <person name="Brown C.T."/>
            <person name="Hug L.A."/>
            <person name="Sharon I."/>
            <person name="Castelle C.J."/>
            <person name="Probst A.J."/>
            <person name="Thomas B.C."/>
            <person name="Singh A."/>
            <person name="Wilkins M.J."/>
            <person name="Karaoz U."/>
            <person name="Brodie E.L."/>
            <person name="Williams K.H."/>
            <person name="Hubbard S.S."/>
            <person name="Banfield J.F."/>
        </authorList>
    </citation>
    <scope>NUCLEOTIDE SEQUENCE [LARGE SCALE GENOMIC DNA]</scope>
</reference>